<dbReference type="AlphaFoldDB" id="A0A8S4QM76"/>
<accession>A0A8S4QM76</accession>
<proteinExistence type="predicted"/>
<name>A0A8S4QM76_9NEOP</name>
<evidence type="ECO:0000256" key="1">
    <source>
        <dbReference type="SAM" id="MobiDB-lite"/>
    </source>
</evidence>
<feature type="compositionally biased region" description="Basic and acidic residues" evidence="1">
    <location>
        <begin position="1"/>
        <end position="26"/>
    </location>
</feature>
<gene>
    <name evidence="2" type="primary">jg1493</name>
    <name evidence="2" type="ORF">PAEG_LOCUS4248</name>
</gene>
<sequence length="46" mass="4962">MHLDPAPAEVKEAKEQEVDWFAEHGKPTNTNETAEQVPAGGQSLSS</sequence>
<organism evidence="2 3">
    <name type="scientific">Pararge aegeria aegeria</name>
    <dbReference type="NCBI Taxonomy" id="348720"/>
    <lineage>
        <taxon>Eukaryota</taxon>
        <taxon>Metazoa</taxon>
        <taxon>Ecdysozoa</taxon>
        <taxon>Arthropoda</taxon>
        <taxon>Hexapoda</taxon>
        <taxon>Insecta</taxon>
        <taxon>Pterygota</taxon>
        <taxon>Neoptera</taxon>
        <taxon>Endopterygota</taxon>
        <taxon>Lepidoptera</taxon>
        <taxon>Glossata</taxon>
        <taxon>Ditrysia</taxon>
        <taxon>Papilionoidea</taxon>
        <taxon>Nymphalidae</taxon>
        <taxon>Satyrinae</taxon>
        <taxon>Satyrini</taxon>
        <taxon>Parargina</taxon>
        <taxon>Pararge</taxon>
    </lineage>
</organism>
<keyword evidence="3" id="KW-1185">Reference proteome</keyword>
<feature type="region of interest" description="Disordered" evidence="1">
    <location>
        <begin position="1"/>
        <end position="46"/>
    </location>
</feature>
<evidence type="ECO:0000313" key="3">
    <source>
        <dbReference type="Proteomes" id="UP000838756"/>
    </source>
</evidence>
<dbReference type="EMBL" id="CAKXAJ010014378">
    <property type="protein sequence ID" value="CAH2216190.1"/>
    <property type="molecule type" value="Genomic_DNA"/>
</dbReference>
<evidence type="ECO:0000313" key="2">
    <source>
        <dbReference type="EMBL" id="CAH2216190.1"/>
    </source>
</evidence>
<comment type="caution">
    <text evidence="2">The sequence shown here is derived from an EMBL/GenBank/DDBJ whole genome shotgun (WGS) entry which is preliminary data.</text>
</comment>
<feature type="non-terminal residue" evidence="2">
    <location>
        <position position="46"/>
    </location>
</feature>
<reference evidence="2" key="1">
    <citation type="submission" date="2022-03" db="EMBL/GenBank/DDBJ databases">
        <authorList>
            <person name="Lindestad O."/>
        </authorList>
    </citation>
    <scope>NUCLEOTIDE SEQUENCE</scope>
</reference>
<dbReference type="Proteomes" id="UP000838756">
    <property type="component" value="Unassembled WGS sequence"/>
</dbReference>
<protein>
    <submittedName>
        <fullName evidence="2">Jg1493 protein</fullName>
    </submittedName>
</protein>